<evidence type="ECO:0000256" key="2">
    <source>
        <dbReference type="PROSITE-ProRule" id="PRU01331"/>
    </source>
</evidence>
<evidence type="ECO:0000313" key="5">
    <source>
        <dbReference type="EMBL" id="GBG28241.1"/>
    </source>
</evidence>
<keyword evidence="6" id="KW-1185">Reference proteome</keyword>
<dbReference type="PANTHER" id="PTHR43785:SF2">
    <property type="entry name" value="TYPE-1 GLUTAMINE SYNTHETASE 1"/>
    <property type="match status" value="1"/>
</dbReference>
<dbReference type="SMART" id="SM01230">
    <property type="entry name" value="Gln-synt_C"/>
    <property type="match status" value="1"/>
</dbReference>
<dbReference type="PROSITE" id="PS51987">
    <property type="entry name" value="GS_CATALYTIC"/>
    <property type="match status" value="1"/>
</dbReference>
<evidence type="ECO:0000256" key="3">
    <source>
        <dbReference type="RuleBase" id="RU000384"/>
    </source>
</evidence>
<reference evidence="5 6" key="1">
    <citation type="submission" date="2017-12" db="EMBL/GenBank/DDBJ databases">
        <title>Sequencing, de novo assembly and annotation of complete genome of a new Thraustochytrid species, strain FCC1311.</title>
        <authorList>
            <person name="Sedici K."/>
            <person name="Godart F."/>
            <person name="Aiese Cigliano R."/>
            <person name="Sanseverino W."/>
            <person name="Barakat M."/>
            <person name="Ortet P."/>
            <person name="Marechal E."/>
            <person name="Cagnac O."/>
            <person name="Amato A."/>
        </authorList>
    </citation>
    <scope>NUCLEOTIDE SEQUENCE [LARGE SCALE GENOMIC DNA]</scope>
</reference>
<accession>A0A2R5GIX4</accession>
<dbReference type="Pfam" id="PF00120">
    <property type="entry name" value="Gln-synt_C"/>
    <property type="match status" value="2"/>
</dbReference>
<dbReference type="OrthoDB" id="77835at2759"/>
<dbReference type="AlphaFoldDB" id="A0A2R5GIX4"/>
<comment type="caution">
    <text evidence="5">The sequence shown here is derived from an EMBL/GenBank/DDBJ whole genome shotgun (WGS) entry which is preliminary data.</text>
</comment>
<organism evidence="5 6">
    <name type="scientific">Hondaea fermentalgiana</name>
    <dbReference type="NCBI Taxonomy" id="2315210"/>
    <lineage>
        <taxon>Eukaryota</taxon>
        <taxon>Sar</taxon>
        <taxon>Stramenopiles</taxon>
        <taxon>Bigyra</taxon>
        <taxon>Labyrinthulomycetes</taxon>
        <taxon>Thraustochytrida</taxon>
        <taxon>Thraustochytriidae</taxon>
        <taxon>Hondaea</taxon>
    </lineage>
</organism>
<keyword evidence="1" id="KW-0436">Ligase</keyword>
<dbReference type="InterPro" id="IPR014746">
    <property type="entry name" value="Gln_synth/guanido_kin_cat_dom"/>
</dbReference>
<dbReference type="EMBL" id="BEYU01000040">
    <property type="protein sequence ID" value="GBG28241.1"/>
    <property type="molecule type" value="Genomic_DNA"/>
</dbReference>
<feature type="domain" description="GS catalytic" evidence="4">
    <location>
        <begin position="85"/>
        <end position="335"/>
    </location>
</feature>
<comment type="similarity">
    <text evidence="2 3">Belongs to the glutamine synthetase family.</text>
</comment>
<proteinExistence type="inferred from homology"/>
<dbReference type="Gene3D" id="3.30.590.10">
    <property type="entry name" value="Glutamine synthetase/guanido kinase, catalytic domain"/>
    <property type="match status" value="2"/>
</dbReference>
<evidence type="ECO:0000259" key="4">
    <source>
        <dbReference type="PROSITE" id="PS51987"/>
    </source>
</evidence>
<dbReference type="GO" id="GO:0004356">
    <property type="term" value="F:glutamine synthetase activity"/>
    <property type="evidence" value="ECO:0007669"/>
    <property type="project" value="InterPro"/>
</dbReference>
<dbReference type="SUPFAM" id="SSF55931">
    <property type="entry name" value="Glutamine synthetase/guanido kinase"/>
    <property type="match status" value="1"/>
</dbReference>
<dbReference type="Proteomes" id="UP000241890">
    <property type="component" value="Unassembled WGS sequence"/>
</dbReference>
<name>A0A2R5GIX4_9STRA</name>
<evidence type="ECO:0000313" key="6">
    <source>
        <dbReference type="Proteomes" id="UP000241890"/>
    </source>
</evidence>
<sequence length="335" mass="36563">MSRVGAICFALPAFEDCAVLGTALPQAEEYLLTEAADAQSYKVYMQATLDSNLMHEPVTVLLADVFAMLPLSSSNDTKVPAFVCPRNILRTALDALLAEAALSVRVGFELEFLLLDAKSRKPVDSQVYASSIALCKRMDILLAMSMKLEENDIGVLQFHAESAPGQFEIALDHYPALEAADKVTIAKEIIVAEAARHGLIASFMPKASENAAGSGMHCHISLATRPAEHFEVKAFDATANPYVGLAGIIYAGLEGVLAELQLPAPCQEEPSESKGDVRLPTSMTQAVDMLNKDERLGTRLGSELVRTISQLRLREEEFFEHLSIAEQRDHLLERY</sequence>
<dbReference type="InParanoid" id="A0A2R5GIX4"/>
<evidence type="ECO:0000256" key="1">
    <source>
        <dbReference type="ARBA" id="ARBA00022598"/>
    </source>
</evidence>
<gene>
    <name evidence="5" type="ORF">FCC1311_044642</name>
</gene>
<dbReference type="InterPro" id="IPR008146">
    <property type="entry name" value="Gln_synth_cat_dom"/>
</dbReference>
<protein>
    <submittedName>
        <fullName evidence="5">Type-1 glutamine synthetase 1</fullName>
    </submittedName>
</protein>
<dbReference type="PANTHER" id="PTHR43785">
    <property type="entry name" value="GAMMA-GLUTAMYLPUTRESCINE SYNTHETASE"/>
    <property type="match status" value="1"/>
</dbReference>